<dbReference type="Pfam" id="PF09335">
    <property type="entry name" value="VTT_dom"/>
    <property type="match status" value="1"/>
</dbReference>
<dbReference type="EMBL" id="JAGQFT020000019">
    <property type="protein sequence ID" value="MBS7459002.1"/>
    <property type="molecule type" value="Genomic_DNA"/>
</dbReference>
<dbReference type="InterPro" id="IPR032816">
    <property type="entry name" value="VTT_dom"/>
</dbReference>
<feature type="domain" description="VTT" evidence="2">
    <location>
        <begin position="38"/>
        <end position="157"/>
    </location>
</feature>
<dbReference type="PANTHER" id="PTHR42709">
    <property type="entry name" value="ALKALINE PHOSPHATASE LIKE PROTEIN"/>
    <property type="match status" value="1"/>
</dbReference>
<protein>
    <submittedName>
        <fullName evidence="3">DedA family protein</fullName>
    </submittedName>
</protein>
<accession>A0A8J7VX48</accession>
<keyword evidence="1" id="KW-1133">Transmembrane helix</keyword>
<sequence>MRLFGPLYDRCIQWARHRHAVRYLAALSAAEAIVFPIPPDVMLIPMALAQPRRWVSVATVCTVASVLGGLVGYLLGHFALELVMPLIERAGQAETFAEVQALFARYGFWIVLVAGFTPIPFKVFTVASGAAGMPLLPFVLGSFAGRGGRFYLVAALVALAGPKVEPVVRRYIEIVGWIVGIAVLAVLAWLQFGH</sequence>
<reference evidence="3" key="2">
    <citation type="submission" date="2021-04" db="EMBL/GenBank/DDBJ databases">
        <authorList>
            <person name="Karlyshev A.V."/>
        </authorList>
    </citation>
    <scope>NUCLEOTIDE SEQUENCE</scope>
    <source>
        <strain evidence="3">LMG 29479</strain>
    </source>
</reference>
<name>A0A8J7VX48_9GAMM</name>
<keyword evidence="5" id="KW-1185">Reference proteome</keyword>
<dbReference type="AlphaFoldDB" id="A0A8J7VX48"/>
<dbReference type="RefSeq" id="WP_211927763.1">
    <property type="nucleotide sequence ID" value="NZ_JAGQFT020000019.1"/>
</dbReference>
<keyword evidence="1" id="KW-0472">Membrane</keyword>
<feature type="transmembrane region" description="Helical" evidence="1">
    <location>
        <begin position="171"/>
        <end position="192"/>
    </location>
</feature>
<evidence type="ECO:0000313" key="3">
    <source>
        <dbReference type="EMBL" id="MBR0563876.1"/>
    </source>
</evidence>
<proteinExistence type="predicted"/>
<dbReference type="EMBL" id="JAGQFT010000193">
    <property type="protein sequence ID" value="MBR0563876.1"/>
    <property type="molecule type" value="Genomic_DNA"/>
</dbReference>
<keyword evidence="1" id="KW-0812">Transmembrane</keyword>
<evidence type="ECO:0000313" key="5">
    <source>
        <dbReference type="Proteomes" id="UP000675747"/>
    </source>
</evidence>
<gene>
    <name evidence="4" type="ORF">KB893_017875</name>
    <name evidence="3" type="ORF">KB893_15350</name>
</gene>
<feature type="transmembrane region" description="Helical" evidence="1">
    <location>
        <begin position="101"/>
        <end position="123"/>
    </location>
</feature>
<feature type="transmembrane region" description="Helical" evidence="1">
    <location>
        <begin position="20"/>
        <end position="37"/>
    </location>
</feature>
<comment type="caution">
    <text evidence="3">The sequence shown here is derived from an EMBL/GenBank/DDBJ whole genome shotgun (WGS) entry which is preliminary data.</text>
</comment>
<dbReference type="InterPro" id="IPR051311">
    <property type="entry name" value="DedA_domain"/>
</dbReference>
<feature type="transmembrane region" description="Helical" evidence="1">
    <location>
        <begin position="57"/>
        <end position="80"/>
    </location>
</feature>
<dbReference type="Proteomes" id="UP000675747">
    <property type="component" value="Unassembled WGS sequence"/>
</dbReference>
<organism evidence="3">
    <name type="scientific">Coralloluteibacterium stylophorae</name>
    <dbReference type="NCBI Taxonomy" id="1776034"/>
    <lineage>
        <taxon>Bacteria</taxon>
        <taxon>Pseudomonadati</taxon>
        <taxon>Pseudomonadota</taxon>
        <taxon>Gammaproteobacteria</taxon>
        <taxon>Lysobacterales</taxon>
        <taxon>Lysobacteraceae</taxon>
        <taxon>Coralloluteibacterium</taxon>
    </lineage>
</organism>
<reference evidence="4 5" key="1">
    <citation type="journal article" date="2021" name="Microbiol. Resour. Announc.">
        <title>Draft Genome Sequence of Coralloluteibacterium stylophorae LMG 29479T.</title>
        <authorList>
            <person name="Karlyshev A.V."/>
            <person name="Kudryashova E.B."/>
            <person name="Ariskina E.V."/>
            <person name="Conroy A.P."/>
            <person name="Abidueva E.Y."/>
        </authorList>
    </citation>
    <scope>NUCLEOTIDE SEQUENCE [LARGE SCALE GENOMIC DNA]</scope>
    <source>
        <strain evidence="4 5">LMG 29479</strain>
    </source>
</reference>
<dbReference type="PANTHER" id="PTHR42709:SF11">
    <property type="entry name" value="DEDA FAMILY PROTEIN"/>
    <property type="match status" value="1"/>
</dbReference>
<dbReference type="GO" id="GO:0005886">
    <property type="term" value="C:plasma membrane"/>
    <property type="evidence" value="ECO:0007669"/>
    <property type="project" value="UniProtKB-ARBA"/>
</dbReference>
<evidence type="ECO:0000313" key="4">
    <source>
        <dbReference type="EMBL" id="MBS7459002.1"/>
    </source>
</evidence>
<feature type="transmembrane region" description="Helical" evidence="1">
    <location>
        <begin position="135"/>
        <end position="159"/>
    </location>
</feature>
<evidence type="ECO:0000259" key="2">
    <source>
        <dbReference type="Pfam" id="PF09335"/>
    </source>
</evidence>
<evidence type="ECO:0000256" key="1">
    <source>
        <dbReference type="SAM" id="Phobius"/>
    </source>
</evidence>